<proteinExistence type="predicted"/>
<feature type="domain" description="MBG" evidence="6">
    <location>
        <begin position="3080"/>
        <end position="3149"/>
    </location>
</feature>
<feature type="domain" description="MBG" evidence="5">
    <location>
        <begin position="2345"/>
        <end position="2420"/>
    </location>
</feature>
<feature type="domain" description="MBG" evidence="5">
    <location>
        <begin position="2508"/>
        <end position="2581"/>
    </location>
</feature>
<keyword evidence="3" id="KW-0325">Glycoprotein</keyword>
<protein>
    <submittedName>
        <fullName evidence="9">Putative secreted protein (Por secretion system target)</fullName>
    </submittedName>
</protein>
<evidence type="ECO:0000313" key="9">
    <source>
        <dbReference type="EMBL" id="REE01506.1"/>
    </source>
</evidence>
<dbReference type="Pfam" id="PF19078">
    <property type="entry name" value="Big_12"/>
    <property type="match status" value="3"/>
</dbReference>
<dbReference type="InterPro" id="IPR028994">
    <property type="entry name" value="Integrin_alpha_N"/>
</dbReference>
<dbReference type="PANTHER" id="PTHR36220">
    <property type="entry name" value="UNNAMED PRODUCT"/>
    <property type="match status" value="1"/>
</dbReference>
<dbReference type="EMBL" id="QREG01000003">
    <property type="protein sequence ID" value="REE01506.1"/>
    <property type="molecule type" value="Genomic_DNA"/>
</dbReference>
<evidence type="ECO:0000259" key="7">
    <source>
        <dbReference type="Pfam" id="PF18962"/>
    </source>
</evidence>
<dbReference type="InterPro" id="IPR013783">
    <property type="entry name" value="Ig-like_fold"/>
</dbReference>
<evidence type="ECO:0000259" key="6">
    <source>
        <dbReference type="Pfam" id="PF18887"/>
    </source>
</evidence>
<feature type="domain" description="Secretion system C-terminal sorting" evidence="7">
    <location>
        <begin position="3162"/>
        <end position="3222"/>
    </location>
</feature>
<name>A0A3D9L890_MARFU</name>
<reference evidence="9 10" key="1">
    <citation type="submission" date="2018-07" db="EMBL/GenBank/DDBJ databases">
        <title>Genomic Encyclopedia of Type Strains, Phase IV (KMG-IV): sequencing the most valuable type-strain genomes for metagenomic binning, comparative biology and taxonomic classification.</title>
        <authorList>
            <person name="Goeker M."/>
        </authorList>
    </citation>
    <scope>NUCLEOTIDE SEQUENCE [LARGE SCALE GENOMIC DNA]</scope>
    <source>
        <strain evidence="9 10">DSM 4134</strain>
    </source>
</reference>
<evidence type="ECO:0000259" key="8">
    <source>
        <dbReference type="Pfam" id="PF19078"/>
    </source>
</evidence>
<feature type="domain" description="MBG" evidence="5">
    <location>
        <begin position="2426"/>
        <end position="2499"/>
    </location>
</feature>
<dbReference type="InterPro" id="IPR013519">
    <property type="entry name" value="Int_alpha_beta-p"/>
</dbReference>
<dbReference type="InterPro" id="IPR043772">
    <property type="entry name" value="MBG_3"/>
</dbReference>
<evidence type="ECO:0000256" key="2">
    <source>
        <dbReference type="ARBA" id="ARBA00022737"/>
    </source>
</evidence>
<dbReference type="Pfam" id="PF18962">
    <property type="entry name" value="Por_Secre_tail"/>
    <property type="match status" value="1"/>
</dbReference>
<evidence type="ECO:0000256" key="4">
    <source>
        <dbReference type="SAM" id="SignalP"/>
    </source>
</evidence>
<dbReference type="SMART" id="SM00191">
    <property type="entry name" value="Int_alpha"/>
    <property type="match status" value="10"/>
</dbReference>
<dbReference type="PROSITE" id="PS51470">
    <property type="entry name" value="FG_GAP"/>
    <property type="match status" value="3"/>
</dbReference>
<feature type="domain" description="MBG" evidence="5">
    <location>
        <begin position="2752"/>
        <end position="2827"/>
    </location>
</feature>
<dbReference type="InterPro" id="IPR013517">
    <property type="entry name" value="FG-GAP"/>
</dbReference>
<dbReference type="NCBIfam" id="TIGR04183">
    <property type="entry name" value="Por_Secre_tail"/>
    <property type="match status" value="1"/>
</dbReference>
<dbReference type="InterPro" id="IPR044048">
    <property type="entry name" value="Big_12"/>
</dbReference>
<feature type="domain" description="Bacterial Ig-like" evidence="8">
    <location>
        <begin position="2056"/>
        <end position="2156"/>
    </location>
</feature>
<accession>A0A3D9L890</accession>
<evidence type="ECO:0000256" key="1">
    <source>
        <dbReference type="ARBA" id="ARBA00022729"/>
    </source>
</evidence>
<dbReference type="Pfam" id="PF13517">
    <property type="entry name" value="FG-GAP_3"/>
    <property type="match status" value="4"/>
</dbReference>
<keyword evidence="10" id="KW-1185">Reference proteome</keyword>
<evidence type="ECO:0000313" key="10">
    <source>
        <dbReference type="Proteomes" id="UP000256779"/>
    </source>
</evidence>
<dbReference type="InterPro" id="IPR026444">
    <property type="entry name" value="Secre_tail"/>
</dbReference>
<dbReference type="Gene3D" id="2.60.40.10">
    <property type="entry name" value="Immunoglobulins"/>
    <property type="match status" value="1"/>
</dbReference>
<gene>
    <name evidence="9" type="ORF">C7460_10322</name>
</gene>
<evidence type="ECO:0000259" key="5">
    <source>
        <dbReference type="Pfam" id="PF18676"/>
    </source>
</evidence>
<organism evidence="9 10">
    <name type="scientific">Marinoscillum furvescens DSM 4134</name>
    <dbReference type="NCBI Taxonomy" id="1122208"/>
    <lineage>
        <taxon>Bacteria</taxon>
        <taxon>Pseudomonadati</taxon>
        <taxon>Bacteroidota</taxon>
        <taxon>Cytophagia</taxon>
        <taxon>Cytophagales</taxon>
        <taxon>Reichenbachiellaceae</taxon>
        <taxon>Marinoscillum</taxon>
    </lineage>
</organism>
<dbReference type="Pfam" id="PF18887">
    <property type="entry name" value="MBG_3"/>
    <property type="match status" value="1"/>
</dbReference>
<keyword evidence="2" id="KW-0677">Repeat</keyword>
<dbReference type="Gene3D" id="3.30.160.710">
    <property type="match status" value="5"/>
</dbReference>
<dbReference type="SUPFAM" id="SSF50965">
    <property type="entry name" value="Galactose oxidase, central domain"/>
    <property type="match status" value="1"/>
</dbReference>
<dbReference type="Gene3D" id="2.60.40.2340">
    <property type="match status" value="1"/>
</dbReference>
<dbReference type="Pfam" id="PF18676">
    <property type="entry name" value="MBG_2"/>
    <property type="match status" value="5"/>
</dbReference>
<dbReference type="Gene3D" id="2.130.10.130">
    <property type="entry name" value="Integrin alpha, N-terminal"/>
    <property type="match status" value="6"/>
</dbReference>
<feature type="signal peptide" evidence="4">
    <location>
        <begin position="1"/>
        <end position="24"/>
    </location>
</feature>
<dbReference type="Pfam" id="PF14312">
    <property type="entry name" value="FG-GAP_2"/>
    <property type="match status" value="12"/>
</dbReference>
<dbReference type="SUPFAM" id="SSF69318">
    <property type="entry name" value="Integrin alpha N-terminal domain"/>
    <property type="match status" value="3"/>
</dbReference>
<dbReference type="RefSeq" id="WP_170147878.1">
    <property type="nucleotide sequence ID" value="NZ_QREG01000003.1"/>
</dbReference>
<keyword evidence="1 4" id="KW-0732">Signal</keyword>
<feature type="domain" description="MBG" evidence="5">
    <location>
        <begin position="2999"/>
        <end position="3074"/>
    </location>
</feature>
<sequence>MKDSKTFKNSLLIFAWLCCTTLSAQTQDDWARITSALPKAEASNTYDYFGYSVDMGDDYYAAIGAYYDSRYANRAGAAYVVNTSYSMATATRVDPEDPKASNAFGKSVAIYNNWLVVGAPGDDDGGNSAGAIYIFKRVAGSWRQHQKIAGTSAGGRLGESIDIDGDFIVVGSPNYNSDHGRATFYEYNSSTDSWSVDKNFASSYSNVPDRFGCAVAIHGNYAVIGAFDDDKDVPNTPEGAAYIYYFNGSSWSYSVRLKASDGAKDDHFGDAVAIYNQTVVVGALYNDHTKSNAGAAYVFNTSGTQLHKYTASDASTSDYFGSSVAINSNTILIGASGFDGPSINGTGKVYSYYYLPYSNNHHFTYETSTSNGSASFGNSVALSKNNLALIMGGYRADRSSDKPMAGIAISRRRSSSNGSWVNGLTFYPGSYYTVVEDFRHGYAVAMDGDLAVVGTYYHDHDGNYLNSSGAAHVYSKHTNGTWIHRTILTASDREASDYFGQSVAISGNTILVGCPRKSSNDGAVYVYEGSGSSWSQTQKLTPSVADSEFGDAVAIHGDQLVVGAYKHTGSLTYEGAAYIYERSGGSWSQTATLNSPNAVTSGYFGNSVAIDANTVAIGAEQHAVNGTRNGAIYVYTKSASTWGLSATLTHNATSTSEYLGTSVSIDGDWIAAGARSGYNTSNTRSGAVFVYQKPQTGWADATETAKMYPSDGNASDYFGQSVSITGDQLIVGAYGHDLTGSNQGAAYIFERPTGGWVTASETKKITHETPEDSDYFGYAVAGDGATVLVGAYLDDNNDLSNTGSVFFYERDINYAPVFTKGADQQLRQWDTTAQTIQNWATGIADGDDGSQTLHFEVTTDREELFTTLPSLSTNGTLNYTIAGDTGTATVSIVLKDNGGTLFGGVDSSAVATFEIEVQPYFEVLTQIDADEGHSHDYLIGDINGNGRHDAIVFTQTGNTTGNTKIYLRNNDQTYSPLISPLVTLRPVSWSWIDLNSDGALDLFICEADEQANYSSAVHINRGDGVFEEKYDLNLDIYIGNPLAGDFDNDGDQDLALYGGNTIGYILFENSSGNLVEHSVLENSTSLFLSLAVSDFNKNGAIDFITGTRFYINKQGLTFEIQHSGFADAPSPDQPLVADWNADGYADILYSGHSKTIGSSTQPDKFLKLFKGTSTAEFIDVTPSNLPALTLKASNHGDINNDGYADILFHGYDFDSQYLPGIYLNEGDFQFSDKYMSIFDIGTEVIDDPYLHDIDNDNDLDILFFQGGKLKSFVNTTTPNTAPALPSNLLATITTPGEVAFSWTSATDVETPDAALTYDLVIAKGTFAAPDTIIKITPADLTTGFRRLAKPGDIRTTSWTLRGILPEGDYEWGVQAIDAGFVGGAFAKGNFSVSAAKAITSYSIPGAKNPEAVIDTAHHSIHVEMPLNADLSALTASFTLSAKATAAVAEVAQESGVTPNNFIDTVTYTVTAENGSTQDWKIILSYPPFSKVEKGLMAVHSGSASWADYNGDGYMDLLLSGTDASSSPQTSLYTNDGSGIFTESSTSFSSLGVAESHSSWADYDHDGDLDLLLTGTSNASQAKLLKNNGGTFELQTTAIESVRNGTSAWADFDLDGDLDVVVAGLSSFGIKTTLYQNDAGTFAAVQAGLTPVYNGDLAWGDYDLDGDPDLLLTGTTTGEEPASTLFTNNGDGTFTEVNAGLAALAESAAAFVDFDNDGDLDIALSGNVEVSINATRIYLNDAGTFTESTMELMELNEGSMAWADLNHDGYPDLTLTGTDDNNQGFSLLYYNQKDESLRKAHFTDFEGLKKSSVTIADADGDADLDVVISGLGKDPATHYFENNDTLSNTAPQAPETLLVNSEEDGMLKLSWSMGTDAETASAGLSYDYYVKKDGQLLISAPANTDSGVRMLTTAGAQKHTSVNIHLTLDSLSVYEVGVQTIDAGMAGSAFKTYTFTYGAPSATIELSDTQLISGESTTLTITFTEEVKGFDLSGISGADGVVGDLQTNDNITFTASFVPTANQETTQNTLIIDLTQLTDLEDNPGVGTSTSPEFSIDTKAPELSVTISDLLINGTETAEVTFSFTEEVRGFGIEQVTATGGTLSDVTSADEGMTYTSTYTPASDLDKDSLFIAVNFDVSDVAGNLATGLVHSDTFRVDSQGPTVSIAVAKNLLLIDDSTLVTITFSEAVSGFDKSDITFSKGELLDMTTQDSIVFETIFVPARETASAENQISITSQGYTDVAGNIGSVIALSNTFEINTVTPTITFDELVTKTYGDAAFDLEASASSGLEVTFQSLNTDVATIEGKTVTILAAGTAEILATQDGDTQNNPAQSVSRILTVNKATLNVSVRDTTREYGESNPVYTLEYAGFQNGEDQQSLAAIPTASSDALPASPVGSYDINLSGGSADNYELNLTGATLTITKAPLTITAVNRSLAYGVENPELFLEATGFKNEDTGDDITLPTISTTATVTSDVGIYPIALTGGAATNYEIELIPGELEIIQRTAVISIGDAQRIYGEENPEFSFQFSLFVNGDDSTVLITQPELTTTATTSSDVGTYPITASGATAKNYQFEYQSGTLTIEKATQSIVLEPIDGKDVSDAPFTVTASATSGLEVTLDVSGPATVSGHTLTLTGETGYVTVTATQAGNGNYYASDAVSTGFEVTDKTKSDQTISIVSIANQIYGAGPIVIDASSDSDLDVSLEVSGPAILSDDTLKITGVGLVEVIGIQQGNEQYNPASATISFTVSQATLEVTVENHTITYGDALPTLTYEISGYIYGESESNLLELPEISTEATASSDAGSYVITTAGGKADNYLFETVDGTLTIEKADQTISLAPIADQTTDQSEITISGSASSGLELQYSVEGPATVSGSTLTLDGNTGIVVLTAAQPGNVNFNAAASVSVSFMVTSKDKTDQSITFDSIADQPYGHVYSLVATASSGLPVSFELIDGPATLSGNDLTMLDIGLVTVKASQAGDATHNPAVSVTRSFNVSPAKLKVIANDLTKVYGTPNPELTWMYEGFVFDDSEAILDQLPTASTDATTTSDAGTYAISLSGGQDSHYTFEYLSGKLTITKAPATITLSDLEHMADGTEKLPVAVTSPEGLAVTFTFEGLEGAPVLSGSYPFTATIADKNYEGSADGTLVIAEVLEAVIAAGLQAYPNPTLDYLNFSNHLPEAQVRVVSLDGRMVLEQPFTDRLDVRQLPEGHYVLIIQTDEKQVSLRFVKQ</sequence>
<feature type="domain" description="Bacterial Ig-like" evidence="8">
    <location>
        <begin position="2157"/>
        <end position="2257"/>
    </location>
</feature>
<evidence type="ECO:0000256" key="3">
    <source>
        <dbReference type="ARBA" id="ARBA00023180"/>
    </source>
</evidence>
<comment type="caution">
    <text evidence="9">The sequence shown here is derived from an EMBL/GenBank/DDBJ whole genome shotgun (WGS) entry which is preliminary data.</text>
</comment>
<dbReference type="Proteomes" id="UP000256779">
    <property type="component" value="Unassembled WGS sequence"/>
</dbReference>
<dbReference type="PANTHER" id="PTHR36220:SF1">
    <property type="entry name" value="GAMMA TUBULIN COMPLEX COMPONENT C-TERMINAL DOMAIN-CONTAINING PROTEIN"/>
    <property type="match status" value="1"/>
</dbReference>
<dbReference type="InterPro" id="IPR011043">
    <property type="entry name" value="Gal_Oxase/kelch_b-propeller"/>
</dbReference>
<feature type="chain" id="PRO_5017737296" evidence="4">
    <location>
        <begin position="25"/>
        <end position="3228"/>
    </location>
</feature>
<feature type="domain" description="Bacterial Ig-like" evidence="8">
    <location>
        <begin position="1958"/>
        <end position="2055"/>
    </location>
</feature>
<dbReference type="InterPro" id="IPR041286">
    <property type="entry name" value="MBG_2"/>
</dbReference>